<keyword evidence="10 14" id="KW-0408">Iron</keyword>
<dbReference type="PANTHER" id="PTHR42944">
    <property type="entry name" value="ADENINE DNA GLYCOSYLASE"/>
    <property type="match status" value="1"/>
</dbReference>
<dbReference type="Pfam" id="PF14815">
    <property type="entry name" value="NUDIX_4"/>
    <property type="match status" value="1"/>
</dbReference>
<dbReference type="GO" id="GO:0051539">
    <property type="term" value="F:4 iron, 4 sulfur cluster binding"/>
    <property type="evidence" value="ECO:0007669"/>
    <property type="project" value="UniProtKB-UniRule"/>
</dbReference>
<evidence type="ECO:0000256" key="11">
    <source>
        <dbReference type="ARBA" id="ARBA00023014"/>
    </source>
</evidence>
<keyword evidence="17" id="KW-1185">Reference proteome</keyword>
<dbReference type="CDD" id="cd03431">
    <property type="entry name" value="NUDIX_DNA_Glycosylase_C-MutY"/>
    <property type="match status" value="1"/>
</dbReference>
<evidence type="ECO:0000256" key="13">
    <source>
        <dbReference type="ARBA" id="ARBA00023295"/>
    </source>
</evidence>
<dbReference type="Gene3D" id="1.10.340.30">
    <property type="entry name" value="Hypothetical protein, domain 2"/>
    <property type="match status" value="1"/>
</dbReference>
<dbReference type="PANTHER" id="PTHR42944:SF1">
    <property type="entry name" value="ADENINE DNA GLYCOSYLASE"/>
    <property type="match status" value="1"/>
</dbReference>
<dbReference type="InterPro" id="IPR003265">
    <property type="entry name" value="HhH-GPD_domain"/>
</dbReference>
<dbReference type="GO" id="GO:0006284">
    <property type="term" value="P:base-excision repair"/>
    <property type="evidence" value="ECO:0007669"/>
    <property type="project" value="UniProtKB-UniRule"/>
</dbReference>
<dbReference type="GO" id="GO:0034039">
    <property type="term" value="F:8-oxo-7,8-dihydroguanine DNA N-glycosylase activity"/>
    <property type="evidence" value="ECO:0007669"/>
    <property type="project" value="TreeGrafter"/>
</dbReference>
<evidence type="ECO:0000313" key="17">
    <source>
        <dbReference type="Proteomes" id="UP000032668"/>
    </source>
</evidence>
<comment type="function">
    <text evidence="2">Adenine glycosylase active on G-A mispairs. MutY also corrects error-prone DNA synthesis past GO lesions which are due to the oxidatively damaged form of guanine: 7,8-dihydro-8-oxoguanine (8-oxo-dGTP).</text>
</comment>
<keyword evidence="11" id="KW-0411">Iron-sulfur</keyword>
<dbReference type="InterPro" id="IPR003651">
    <property type="entry name" value="Endonuclease3_FeS-loop_motif"/>
</dbReference>
<evidence type="ECO:0000256" key="9">
    <source>
        <dbReference type="ARBA" id="ARBA00022801"/>
    </source>
</evidence>
<dbReference type="SUPFAM" id="SSF55811">
    <property type="entry name" value="Nudix"/>
    <property type="match status" value="1"/>
</dbReference>
<comment type="catalytic activity">
    <reaction evidence="1 14">
        <text>Hydrolyzes free adenine bases from 7,8-dihydro-8-oxoguanine:adenine mismatched double-stranded DNA, leaving an apurinic site.</text>
        <dbReference type="EC" id="3.2.2.31"/>
    </reaction>
</comment>
<dbReference type="InterPro" id="IPR044298">
    <property type="entry name" value="MIG/MutY"/>
</dbReference>
<dbReference type="EC" id="3.2.2.31" evidence="4 14"/>
<keyword evidence="7" id="KW-0479">Metal-binding</keyword>
<evidence type="ECO:0000256" key="4">
    <source>
        <dbReference type="ARBA" id="ARBA00012045"/>
    </source>
</evidence>
<dbReference type="InterPro" id="IPR029119">
    <property type="entry name" value="MutY_C"/>
</dbReference>
<feature type="domain" description="HhH-GPD" evidence="15">
    <location>
        <begin position="1"/>
        <end position="152"/>
    </location>
</feature>
<dbReference type="InterPro" id="IPR004036">
    <property type="entry name" value="Endonuclease-III-like_CS2"/>
</dbReference>
<organism evidence="16 17">
    <name type="scientific">Acidocella aminolytica 101 = DSM 11237</name>
    <dbReference type="NCBI Taxonomy" id="1120923"/>
    <lineage>
        <taxon>Bacteria</taxon>
        <taxon>Pseudomonadati</taxon>
        <taxon>Pseudomonadota</taxon>
        <taxon>Alphaproteobacteria</taxon>
        <taxon>Acetobacterales</taxon>
        <taxon>Acidocellaceae</taxon>
        <taxon>Acidocella</taxon>
    </lineage>
</organism>
<evidence type="ECO:0000259" key="15">
    <source>
        <dbReference type="SMART" id="SM00478"/>
    </source>
</evidence>
<dbReference type="STRING" id="1120923.SAMN02746095_02327"/>
<dbReference type="InterPro" id="IPR015797">
    <property type="entry name" value="NUDIX_hydrolase-like_dom_sf"/>
</dbReference>
<evidence type="ECO:0000256" key="1">
    <source>
        <dbReference type="ARBA" id="ARBA00000843"/>
    </source>
</evidence>
<dbReference type="CDD" id="cd00056">
    <property type="entry name" value="ENDO3c"/>
    <property type="match status" value="1"/>
</dbReference>
<dbReference type="GO" id="GO:0046872">
    <property type="term" value="F:metal ion binding"/>
    <property type="evidence" value="ECO:0007669"/>
    <property type="project" value="UniProtKB-UniRule"/>
</dbReference>
<keyword evidence="6" id="KW-0004">4Fe-4S</keyword>
<dbReference type="Pfam" id="PF10576">
    <property type="entry name" value="EndIII_4Fe-2S"/>
    <property type="match status" value="1"/>
</dbReference>
<dbReference type="Pfam" id="PF00730">
    <property type="entry name" value="HhH-GPD"/>
    <property type="match status" value="1"/>
</dbReference>
<dbReference type="GO" id="GO:0032357">
    <property type="term" value="F:oxidized purine DNA binding"/>
    <property type="evidence" value="ECO:0007669"/>
    <property type="project" value="TreeGrafter"/>
</dbReference>
<evidence type="ECO:0000256" key="6">
    <source>
        <dbReference type="ARBA" id="ARBA00022485"/>
    </source>
</evidence>
<keyword evidence="8 14" id="KW-0227">DNA damage</keyword>
<comment type="caution">
    <text evidence="16">The sequence shown here is derived from an EMBL/GenBank/DDBJ whole genome shotgun (WGS) entry which is preliminary data.</text>
</comment>
<keyword evidence="9" id="KW-0378">Hydrolase</keyword>
<evidence type="ECO:0000256" key="5">
    <source>
        <dbReference type="ARBA" id="ARBA00022023"/>
    </source>
</evidence>
<dbReference type="SMART" id="SM00478">
    <property type="entry name" value="ENDO3c"/>
    <property type="match status" value="1"/>
</dbReference>
<dbReference type="PROSITE" id="PS01155">
    <property type="entry name" value="ENDONUCLEASE_III_2"/>
    <property type="match status" value="1"/>
</dbReference>
<evidence type="ECO:0000256" key="14">
    <source>
        <dbReference type="RuleBase" id="RU365096"/>
    </source>
</evidence>
<dbReference type="SUPFAM" id="SSF48150">
    <property type="entry name" value="DNA-glycosylase"/>
    <property type="match status" value="1"/>
</dbReference>
<dbReference type="EMBL" id="BANC01000010">
    <property type="protein sequence ID" value="GAN78861.1"/>
    <property type="molecule type" value="Genomic_DNA"/>
</dbReference>
<name>A0A0D6PBX0_9PROT</name>
<evidence type="ECO:0000256" key="10">
    <source>
        <dbReference type="ARBA" id="ARBA00023004"/>
    </source>
</evidence>
<dbReference type="GO" id="GO:0000701">
    <property type="term" value="F:purine-specific mismatch base pair DNA N-glycosylase activity"/>
    <property type="evidence" value="ECO:0007669"/>
    <property type="project" value="UniProtKB-EC"/>
</dbReference>
<dbReference type="Gene3D" id="3.90.79.10">
    <property type="entry name" value="Nucleoside Triphosphate Pyrophosphohydrolase"/>
    <property type="match status" value="1"/>
</dbReference>
<dbReference type="GO" id="GO:0035485">
    <property type="term" value="F:adenine/guanine mispair binding"/>
    <property type="evidence" value="ECO:0007669"/>
    <property type="project" value="TreeGrafter"/>
</dbReference>
<dbReference type="GO" id="GO:0006298">
    <property type="term" value="P:mismatch repair"/>
    <property type="evidence" value="ECO:0007669"/>
    <property type="project" value="TreeGrafter"/>
</dbReference>
<comment type="cofactor">
    <cofactor evidence="14">
        <name>[4Fe-4S] cluster</name>
        <dbReference type="ChEBI" id="CHEBI:49883"/>
    </cofactor>
    <text evidence="14">Binds 1 [4Fe-4S] cluster.</text>
</comment>
<evidence type="ECO:0000256" key="8">
    <source>
        <dbReference type="ARBA" id="ARBA00022763"/>
    </source>
</evidence>
<dbReference type="Gene3D" id="1.10.1670.10">
    <property type="entry name" value="Helix-hairpin-Helix base-excision DNA repair enzymes (C-terminal)"/>
    <property type="match status" value="1"/>
</dbReference>
<evidence type="ECO:0000256" key="2">
    <source>
        <dbReference type="ARBA" id="ARBA00002933"/>
    </source>
</evidence>
<comment type="similarity">
    <text evidence="3 14">Belongs to the Nth/MutY family.</text>
</comment>
<gene>
    <name evidence="16" type="ORF">Aam_010_039</name>
</gene>
<evidence type="ECO:0000256" key="12">
    <source>
        <dbReference type="ARBA" id="ARBA00023204"/>
    </source>
</evidence>
<evidence type="ECO:0000313" key="16">
    <source>
        <dbReference type="EMBL" id="GAN78861.1"/>
    </source>
</evidence>
<keyword evidence="12" id="KW-0234">DNA repair</keyword>
<dbReference type="AlphaFoldDB" id="A0A0D6PBX0"/>
<accession>A0A0D6PBX0</accession>
<proteinExistence type="inferred from homology"/>
<evidence type="ECO:0000256" key="3">
    <source>
        <dbReference type="ARBA" id="ARBA00008343"/>
    </source>
</evidence>
<keyword evidence="13 14" id="KW-0326">Glycosidase</keyword>
<sequence>MLQQTVVATVRPYYDKFLAAYPTVTHLAAASVEEVCALWAGLGYYARARNLHKCAQAVVAMGGFPDCIEGLRGLPGIGPYTANAIGAIAFSLPVLPVDGNVERVTARLFAITDPFPGAKKSITKAAERLIEDKDARAAPGDFAQALFDLGATVCTPKSPNCLICPWAAHCQGQADGLADTLPVKVKKAERPRREGVAYVLLDKANNVVLLRRPPHGLLGGMLVLPEVPPIMARWRQAGTVEHVFTHFALTLTVRVARVSALPEGVLSAPVGSAPVPSVMRKALDAACLALNHAGDDKRSA</sequence>
<protein>
    <recommendedName>
        <fullName evidence="5 14">Adenine DNA glycosylase</fullName>
        <ecNumber evidence="4 14">3.2.2.31</ecNumber>
    </recommendedName>
</protein>
<reference evidence="16 17" key="1">
    <citation type="submission" date="2012-11" db="EMBL/GenBank/DDBJ databases">
        <title>Whole genome sequence of Acidocella aminolytica 101 = DSM 11237.</title>
        <authorList>
            <person name="Azuma Y."/>
            <person name="Higashiura N."/>
            <person name="Hirakawa H."/>
            <person name="Matsushita K."/>
        </authorList>
    </citation>
    <scope>NUCLEOTIDE SEQUENCE [LARGE SCALE GENOMIC DNA]</scope>
    <source>
        <strain evidence="17">101 / DSM 11237</strain>
    </source>
</reference>
<evidence type="ECO:0000256" key="7">
    <source>
        <dbReference type="ARBA" id="ARBA00022723"/>
    </source>
</evidence>
<dbReference type="Proteomes" id="UP000032668">
    <property type="component" value="Unassembled WGS sequence"/>
</dbReference>
<dbReference type="InterPro" id="IPR011257">
    <property type="entry name" value="DNA_glycosylase"/>
</dbReference>
<dbReference type="InterPro" id="IPR023170">
    <property type="entry name" value="HhH_base_excis_C"/>
</dbReference>